<reference evidence="7" key="1">
    <citation type="journal article" date="2020" name="Stud. Mycol.">
        <title>101 Dothideomycetes genomes: a test case for predicting lifestyles and emergence of pathogens.</title>
        <authorList>
            <person name="Haridas S."/>
            <person name="Albert R."/>
            <person name="Binder M."/>
            <person name="Bloem J."/>
            <person name="Labutti K."/>
            <person name="Salamov A."/>
            <person name="Andreopoulos B."/>
            <person name="Baker S."/>
            <person name="Barry K."/>
            <person name="Bills G."/>
            <person name="Bluhm B."/>
            <person name="Cannon C."/>
            <person name="Castanera R."/>
            <person name="Culley D."/>
            <person name="Daum C."/>
            <person name="Ezra D."/>
            <person name="Gonzalez J."/>
            <person name="Henrissat B."/>
            <person name="Kuo A."/>
            <person name="Liang C."/>
            <person name="Lipzen A."/>
            <person name="Lutzoni F."/>
            <person name="Magnuson J."/>
            <person name="Mondo S."/>
            <person name="Nolan M."/>
            <person name="Ohm R."/>
            <person name="Pangilinan J."/>
            <person name="Park H.-J."/>
            <person name="Ramirez L."/>
            <person name="Alfaro M."/>
            <person name="Sun H."/>
            <person name="Tritt A."/>
            <person name="Yoshinaga Y."/>
            <person name="Zwiers L.-H."/>
            <person name="Turgeon B."/>
            <person name="Goodwin S."/>
            <person name="Spatafora J."/>
            <person name="Crous P."/>
            <person name="Grigoriev I."/>
        </authorList>
    </citation>
    <scope>NUCLEOTIDE SEQUENCE</scope>
    <source>
        <strain evidence="7">CBS 175.79</strain>
    </source>
</reference>
<keyword evidence="4" id="KW-0472">Membrane</keyword>
<dbReference type="EMBL" id="ML978068">
    <property type="protein sequence ID" value="KAF2018009.1"/>
    <property type="molecule type" value="Genomic_DNA"/>
</dbReference>
<evidence type="ECO:0000256" key="3">
    <source>
        <dbReference type="SAM" id="MobiDB-lite"/>
    </source>
</evidence>
<proteinExistence type="predicted"/>
<dbReference type="InterPro" id="IPR000340">
    <property type="entry name" value="Dual-sp_phosphatase_cat-dom"/>
</dbReference>
<dbReference type="Proteomes" id="UP000799778">
    <property type="component" value="Unassembled WGS sequence"/>
</dbReference>
<dbReference type="InterPro" id="IPR020422">
    <property type="entry name" value="TYR_PHOSPHATASE_DUAL_dom"/>
</dbReference>
<organism evidence="7 8">
    <name type="scientific">Aaosphaeria arxii CBS 175.79</name>
    <dbReference type="NCBI Taxonomy" id="1450172"/>
    <lineage>
        <taxon>Eukaryota</taxon>
        <taxon>Fungi</taxon>
        <taxon>Dikarya</taxon>
        <taxon>Ascomycota</taxon>
        <taxon>Pezizomycotina</taxon>
        <taxon>Dothideomycetes</taxon>
        <taxon>Pleosporomycetidae</taxon>
        <taxon>Pleosporales</taxon>
        <taxon>Pleosporales incertae sedis</taxon>
        <taxon>Aaosphaeria</taxon>
    </lineage>
</organism>
<dbReference type="AlphaFoldDB" id="A0A6A5XYH6"/>
<protein>
    <recommendedName>
        <fullName evidence="6">Tyrosine specific protein phosphatases domain-containing protein</fullName>
    </recommendedName>
</protein>
<dbReference type="SUPFAM" id="SSF52799">
    <property type="entry name" value="(Phosphotyrosine protein) phosphatases II"/>
    <property type="match status" value="1"/>
</dbReference>
<dbReference type="InterPro" id="IPR029058">
    <property type="entry name" value="AB_hydrolase_fold"/>
</dbReference>
<dbReference type="GO" id="GO:0004484">
    <property type="term" value="F:mRNA guanylyltransferase activity"/>
    <property type="evidence" value="ECO:0007669"/>
    <property type="project" value="TreeGrafter"/>
</dbReference>
<dbReference type="GeneID" id="54289256"/>
<accession>A0A6A5XYH6</accession>
<dbReference type="PANTHER" id="PTHR10367:SF25">
    <property type="entry name" value="DUAL SPECIFICITY PHOSPHATASE CATALYTIC DOMAIN PROTEIN (AFU_ORTHOLOGUE AFUA_1G03540)"/>
    <property type="match status" value="1"/>
</dbReference>
<dbReference type="PROSITE" id="PS50056">
    <property type="entry name" value="TYR_PHOSPHATASE_2"/>
    <property type="match status" value="1"/>
</dbReference>
<keyword evidence="4" id="KW-1133">Transmembrane helix</keyword>
<dbReference type="SMART" id="SM00404">
    <property type="entry name" value="PTPc_motif"/>
    <property type="match status" value="1"/>
</dbReference>
<feature type="region of interest" description="Disordered" evidence="3">
    <location>
        <begin position="101"/>
        <end position="120"/>
    </location>
</feature>
<feature type="domain" description="Tyrosine specific protein phosphatases" evidence="6">
    <location>
        <begin position="551"/>
        <end position="616"/>
    </location>
</feature>
<evidence type="ECO:0000256" key="4">
    <source>
        <dbReference type="SAM" id="Phobius"/>
    </source>
</evidence>
<dbReference type="GO" id="GO:0004721">
    <property type="term" value="F:phosphoprotein phosphatase activity"/>
    <property type="evidence" value="ECO:0007669"/>
    <property type="project" value="UniProtKB-KW"/>
</dbReference>
<evidence type="ECO:0000313" key="8">
    <source>
        <dbReference type="Proteomes" id="UP000799778"/>
    </source>
</evidence>
<dbReference type="Pfam" id="PF12697">
    <property type="entry name" value="Abhydrolase_6"/>
    <property type="match status" value="1"/>
</dbReference>
<evidence type="ECO:0000259" key="6">
    <source>
        <dbReference type="PROSITE" id="PS50056"/>
    </source>
</evidence>
<dbReference type="InterPro" id="IPR029021">
    <property type="entry name" value="Prot-tyrosine_phosphatase-like"/>
</dbReference>
<evidence type="ECO:0000313" key="7">
    <source>
        <dbReference type="EMBL" id="KAF2018009.1"/>
    </source>
</evidence>
<dbReference type="Gene3D" id="3.40.50.1820">
    <property type="entry name" value="alpha/beta hydrolase"/>
    <property type="match status" value="1"/>
</dbReference>
<keyword evidence="8" id="KW-1185">Reference proteome</keyword>
<keyword evidence="5" id="KW-0732">Signal</keyword>
<dbReference type="Gene3D" id="3.90.190.10">
    <property type="entry name" value="Protein tyrosine phosphatase superfamily"/>
    <property type="match status" value="1"/>
</dbReference>
<keyword evidence="2" id="KW-0904">Protein phosphatase</keyword>
<dbReference type="InterPro" id="IPR000073">
    <property type="entry name" value="AB_hydrolase_1"/>
</dbReference>
<name>A0A6A5XYH6_9PLEO</name>
<dbReference type="PANTHER" id="PTHR10367">
    <property type="entry name" value="MRNA-CAPPING ENZYME"/>
    <property type="match status" value="1"/>
</dbReference>
<dbReference type="RefSeq" id="XP_033386348.1">
    <property type="nucleotide sequence ID" value="XM_033531859.1"/>
</dbReference>
<feature type="signal peptide" evidence="5">
    <location>
        <begin position="1"/>
        <end position="29"/>
    </location>
</feature>
<feature type="chain" id="PRO_5025653163" description="Tyrosine specific protein phosphatases domain-containing protein" evidence="5">
    <location>
        <begin position="30"/>
        <end position="633"/>
    </location>
</feature>
<evidence type="ECO:0000256" key="1">
    <source>
        <dbReference type="ARBA" id="ARBA00022801"/>
    </source>
</evidence>
<dbReference type="Pfam" id="PF00782">
    <property type="entry name" value="DSPc"/>
    <property type="match status" value="1"/>
</dbReference>
<keyword evidence="1" id="KW-0378">Hydrolase</keyword>
<feature type="transmembrane region" description="Helical" evidence="4">
    <location>
        <begin position="70"/>
        <end position="92"/>
    </location>
</feature>
<dbReference type="PROSITE" id="PS00383">
    <property type="entry name" value="TYR_PHOSPHATASE_1"/>
    <property type="match status" value="1"/>
</dbReference>
<evidence type="ECO:0000256" key="5">
    <source>
        <dbReference type="SAM" id="SignalP"/>
    </source>
</evidence>
<dbReference type="SUPFAM" id="SSF53474">
    <property type="entry name" value="alpha/beta-Hydrolases"/>
    <property type="match status" value="1"/>
</dbReference>
<dbReference type="InterPro" id="IPR016130">
    <property type="entry name" value="Tyr_Pase_AS"/>
</dbReference>
<dbReference type="SMART" id="SM00195">
    <property type="entry name" value="DSPc"/>
    <property type="match status" value="1"/>
</dbReference>
<evidence type="ECO:0000256" key="2">
    <source>
        <dbReference type="ARBA" id="ARBA00022912"/>
    </source>
</evidence>
<dbReference type="CDD" id="cd14502">
    <property type="entry name" value="RNA_5'-triphosphatase"/>
    <property type="match status" value="1"/>
</dbReference>
<dbReference type="OrthoDB" id="428974at2759"/>
<dbReference type="InterPro" id="IPR000387">
    <property type="entry name" value="Tyr_Pase_dom"/>
</dbReference>
<sequence>MHDYSATQNGSTLLPHSLLLLLRTRLAQAFDRAVLCPISYLLDTSLLNPIWDRLFGQSFRRQLAQDPLKLSITVMVAICCTIGTGALGHWLWTNKKPRKLSDSSTESILKPSDDEASATDPALLKKHSSIRSYTVPATGFTYPEIRTFYRRHGQQDKLPNKPRPIPLLVFIHGLGGSAAQFNSILTSLVNVASCLAIDLPGCGLSSFKPTDWKAYTSEALVYLLVEAIEAHRDVAAGQGVVLVSHSMGCSLATLLASTTSPYGHLLNDHILGVVDVCPKIGPLNDKERKGIKTITNIPGPIFDLMRKYDRRGGINSHSVLRMTGPQADKETRKMQLRFNKQSRTAVWRRMSLGIADTFPGEDIWTGLRVPVFLFGAEDDHVTPALNVEKIHQILSPDESEKLESKSIKTYIFPSPASHSMLFSPTSARSIAGFIGTFLSEHVDSRLSLGWQLQHLATEGKWDVKNLNKWKSVRAVSAPIASTFRAMKTLREVDDIHTPKQFVKEWAGRIYAVVDISYDVPVYDSQGLEDGGIRYFKCPTISKYPPEREEVETFCSLIDRIRAEKDAEKSDALIAVHCHYGFNRTGFLLVCYLVKRLGYNVQEAIDTFASSRPNGIKHSHFIDELYVRANEGTI</sequence>
<dbReference type="FunFam" id="3.90.190.10:FF:000090">
    <property type="entry name" value="Dual specificity phosphatase catalytic domain protein"/>
    <property type="match status" value="1"/>
</dbReference>
<keyword evidence="4" id="KW-0812">Transmembrane</keyword>
<gene>
    <name evidence="7" type="ORF">BU24DRAFT_460989</name>
</gene>
<dbReference type="GO" id="GO:0006370">
    <property type="term" value="P:7-methylguanosine mRNA capping"/>
    <property type="evidence" value="ECO:0007669"/>
    <property type="project" value="TreeGrafter"/>
</dbReference>
<dbReference type="InterPro" id="IPR051029">
    <property type="entry name" value="mRNA_Capping_Enz/RNA_Phosphat"/>
</dbReference>
<dbReference type="InterPro" id="IPR003595">
    <property type="entry name" value="Tyr_Pase_cat"/>
</dbReference>